<dbReference type="AlphaFoldDB" id="A0A9X2V6E4"/>
<protein>
    <submittedName>
        <fullName evidence="2">Uncharacterized protein</fullName>
    </submittedName>
</protein>
<reference evidence="2" key="1">
    <citation type="submission" date="2022-08" db="EMBL/GenBank/DDBJ databases">
        <title>Genomic Encyclopedia of Type Strains, Phase V (KMG-V): Genome sequencing to study the core and pangenomes of soil and plant-associated prokaryotes.</title>
        <authorList>
            <person name="Whitman W."/>
        </authorList>
    </citation>
    <scope>NUCLEOTIDE SEQUENCE</scope>
    <source>
        <strain evidence="2">SP3026</strain>
    </source>
</reference>
<evidence type="ECO:0000313" key="3">
    <source>
        <dbReference type="Proteomes" id="UP001155144"/>
    </source>
</evidence>
<comment type="caution">
    <text evidence="2">The sequence shown here is derived from an EMBL/GenBank/DDBJ whole genome shotgun (WGS) entry which is preliminary data.</text>
</comment>
<gene>
    <name evidence="2" type="ORF">GGP45_002038</name>
</gene>
<proteinExistence type="predicted"/>
<dbReference type="Proteomes" id="UP001155144">
    <property type="component" value="Unassembled WGS sequence"/>
</dbReference>
<organism evidence="2 3">
    <name type="scientific">Salinibacter ruber</name>
    <dbReference type="NCBI Taxonomy" id="146919"/>
    <lineage>
        <taxon>Bacteria</taxon>
        <taxon>Pseudomonadati</taxon>
        <taxon>Rhodothermota</taxon>
        <taxon>Rhodothermia</taxon>
        <taxon>Rhodothermales</taxon>
        <taxon>Salinibacteraceae</taxon>
        <taxon>Salinibacter</taxon>
    </lineage>
</organism>
<evidence type="ECO:0000256" key="1">
    <source>
        <dbReference type="SAM" id="MobiDB-lite"/>
    </source>
</evidence>
<evidence type="ECO:0000313" key="2">
    <source>
        <dbReference type="EMBL" id="MCS4121685.1"/>
    </source>
</evidence>
<dbReference type="EMBL" id="JANUBL010000003">
    <property type="protein sequence ID" value="MCS4121685.1"/>
    <property type="molecule type" value="Genomic_DNA"/>
</dbReference>
<name>A0A9X2V6E4_9BACT</name>
<sequence length="29" mass="3037">MSFPIPGPSRIGATSNLPVRAAPDAPRYP</sequence>
<feature type="region of interest" description="Disordered" evidence="1">
    <location>
        <begin position="1"/>
        <end position="29"/>
    </location>
</feature>
<accession>A0A9X2V6E4</accession>